<dbReference type="EMBL" id="REGN01008506">
    <property type="protein sequence ID" value="RNA03428.1"/>
    <property type="molecule type" value="Genomic_DNA"/>
</dbReference>
<accession>A0A3M7PXM3</accession>
<gene>
    <name evidence="1" type="ORF">BpHYR1_033451</name>
</gene>
<comment type="caution">
    <text evidence="1">The sequence shown here is derived from an EMBL/GenBank/DDBJ whole genome shotgun (WGS) entry which is preliminary data.</text>
</comment>
<dbReference type="AlphaFoldDB" id="A0A3M7PXM3"/>
<name>A0A3M7PXM3_BRAPC</name>
<proteinExistence type="predicted"/>
<organism evidence="1 2">
    <name type="scientific">Brachionus plicatilis</name>
    <name type="common">Marine rotifer</name>
    <name type="synonym">Brachionus muelleri</name>
    <dbReference type="NCBI Taxonomy" id="10195"/>
    <lineage>
        <taxon>Eukaryota</taxon>
        <taxon>Metazoa</taxon>
        <taxon>Spiralia</taxon>
        <taxon>Gnathifera</taxon>
        <taxon>Rotifera</taxon>
        <taxon>Eurotatoria</taxon>
        <taxon>Monogononta</taxon>
        <taxon>Pseudotrocha</taxon>
        <taxon>Ploima</taxon>
        <taxon>Brachionidae</taxon>
        <taxon>Brachionus</taxon>
    </lineage>
</organism>
<dbReference type="Proteomes" id="UP000276133">
    <property type="component" value="Unassembled WGS sequence"/>
</dbReference>
<keyword evidence="2" id="KW-1185">Reference proteome</keyword>
<sequence length="72" mass="8147">MWQSVSNFTFKSDGFVYLVVVLEKNSATQNGKQANVDLLHGKNGKIWLILEKISLYKENCTSVTNNPILVPY</sequence>
<reference evidence="1 2" key="1">
    <citation type="journal article" date="2018" name="Sci. Rep.">
        <title>Genomic signatures of local adaptation to the degree of environmental predictability in rotifers.</title>
        <authorList>
            <person name="Franch-Gras L."/>
            <person name="Hahn C."/>
            <person name="Garcia-Roger E.M."/>
            <person name="Carmona M.J."/>
            <person name="Serra M."/>
            <person name="Gomez A."/>
        </authorList>
    </citation>
    <scope>NUCLEOTIDE SEQUENCE [LARGE SCALE GENOMIC DNA]</scope>
    <source>
        <strain evidence="1">HYR1</strain>
    </source>
</reference>
<evidence type="ECO:0000313" key="1">
    <source>
        <dbReference type="EMBL" id="RNA03428.1"/>
    </source>
</evidence>
<evidence type="ECO:0000313" key="2">
    <source>
        <dbReference type="Proteomes" id="UP000276133"/>
    </source>
</evidence>
<protein>
    <submittedName>
        <fullName evidence="1">Uncharacterized protein</fullName>
    </submittedName>
</protein>